<dbReference type="RefSeq" id="WP_011512194.1">
    <property type="nucleotide sequence ID" value="NC_007964.1"/>
</dbReference>
<protein>
    <submittedName>
        <fullName evidence="3">Putative integrase</fullName>
    </submittedName>
</protein>
<dbReference type="InterPro" id="IPR024457">
    <property type="entry name" value="Putative_integrase_N"/>
</dbReference>
<dbReference type="Gene3D" id="1.10.443.10">
    <property type="entry name" value="Intergrase catalytic core"/>
    <property type="match status" value="1"/>
</dbReference>
<dbReference type="GO" id="GO:0006310">
    <property type="term" value="P:DNA recombination"/>
    <property type="evidence" value="ECO:0007669"/>
    <property type="project" value="UniProtKB-KW"/>
</dbReference>
<dbReference type="Proteomes" id="UP000001953">
    <property type="component" value="Chromosome"/>
</dbReference>
<dbReference type="SUPFAM" id="SSF56349">
    <property type="entry name" value="DNA breaking-rejoining enzymes"/>
    <property type="match status" value="1"/>
</dbReference>
<dbReference type="GO" id="GO:0003677">
    <property type="term" value="F:DNA binding"/>
    <property type="evidence" value="ECO:0007669"/>
    <property type="project" value="InterPro"/>
</dbReference>
<dbReference type="InterPro" id="IPR013762">
    <property type="entry name" value="Integrase-like_cat_sf"/>
</dbReference>
<evidence type="ECO:0000313" key="3">
    <source>
        <dbReference type="EMBL" id="ABE64562.1"/>
    </source>
</evidence>
<organism evidence="3 4">
    <name type="scientific">Nitrobacter hamburgensis (strain DSM 10229 / NCIMB 13809 / X14)</name>
    <dbReference type="NCBI Taxonomy" id="323097"/>
    <lineage>
        <taxon>Bacteria</taxon>
        <taxon>Pseudomonadati</taxon>
        <taxon>Pseudomonadota</taxon>
        <taxon>Alphaproteobacteria</taxon>
        <taxon>Hyphomicrobiales</taxon>
        <taxon>Nitrobacteraceae</taxon>
        <taxon>Nitrobacter</taxon>
    </lineage>
</organism>
<gene>
    <name evidence="3" type="ordered locus">Nham_3859</name>
</gene>
<sequence length="305" mass="34497">MDALAYDLKNIALSDGVGSFLTRHQRHRGLQQMARDLRALGFKLPAASSLKPRHVEALIGYWRSSGLSAGTMKNRMGWLRWWAGRVRKPNVVPQDNDSAGIEKRSGFNGNRAHITHVNKLAALPYRVQLALRLQMAFGMRLEESLKFRVRQADKGDRLAMQSSWCKGGRAREIPVIHPRQRALLDELREACGDGSLIPEGQRYIGFRKEVEHVTWGAGIRNLHGHRHWYAQWRYQTLTGHPCPAAGGPTYERMNRVEKATDFRARMQISNELGHGRLAVTDTYLGSRFAKAQNHLHEVPSLEAAA</sequence>
<accession>Q1QGT5</accession>
<dbReference type="InterPro" id="IPR011010">
    <property type="entry name" value="DNA_brk_join_enz"/>
</dbReference>
<evidence type="ECO:0000259" key="2">
    <source>
        <dbReference type="Pfam" id="PF12834"/>
    </source>
</evidence>
<dbReference type="AlphaFoldDB" id="Q1QGT5"/>
<dbReference type="Pfam" id="PF12834">
    <property type="entry name" value="Phage_int_SAM_2"/>
    <property type="match status" value="1"/>
</dbReference>
<dbReference type="KEGG" id="nha:Nham_3859"/>
<keyword evidence="4" id="KW-1185">Reference proteome</keyword>
<name>Q1QGT5_NITHX</name>
<dbReference type="EMBL" id="CP000319">
    <property type="protein sequence ID" value="ABE64562.1"/>
    <property type="molecule type" value="Genomic_DNA"/>
</dbReference>
<evidence type="ECO:0000256" key="1">
    <source>
        <dbReference type="ARBA" id="ARBA00023172"/>
    </source>
</evidence>
<evidence type="ECO:0000313" key="4">
    <source>
        <dbReference type="Proteomes" id="UP000001953"/>
    </source>
</evidence>
<dbReference type="HOGENOM" id="CLU_043802_1_0_5"/>
<dbReference type="GO" id="GO:0015074">
    <property type="term" value="P:DNA integration"/>
    <property type="evidence" value="ECO:0007669"/>
    <property type="project" value="InterPro"/>
</dbReference>
<proteinExistence type="predicted"/>
<dbReference type="eggNOG" id="COG0582">
    <property type="taxonomic scope" value="Bacteria"/>
</dbReference>
<dbReference type="OrthoDB" id="5394387at2"/>
<feature type="domain" description="Putative integrase N-terminal" evidence="2">
    <location>
        <begin position="1"/>
        <end position="87"/>
    </location>
</feature>
<keyword evidence="1" id="KW-0233">DNA recombination</keyword>
<reference evidence="3 4" key="1">
    <citation type="submission" date="2006-03" db="EMBL/GenBank/DDBJ databases">
        <title>Complete sequence of chromosome of Nitrobacter hamburgensis X14.</title>
        <authorList>
            <consortium name="US DOE Joint Genome Institute"/>
            <person name="Copeland A."/>
            <person name="Lucas S."/>
            <person name="Lapidus A."/>
            <person name="Barry K."/>
            <person name="Detter J.C."/>
            <person name="Glavina del Rio T."/>
            <person name="Hammon N."/>
            <person name="Israni S."/>
            <person name="Dalin E."/>
            <person name="Tice H."/>
            <person name="Pitluck S."/>
            <person name="Chain P."/>
            <person name="Malfatti S."/>
            <person name="Shin M."/>
            <person name="Vergez L."/>
            <person name="Schmutz J."/>
            <person name="Larimer F."/>
            <person name="Land M."/>
            <person name="Hauser L."/>
            <person name="Kyrpides N."/>
            <person name="Ivanova N."/>
            <person name="Ward B."/>
            <person name="Arp D."/>
            <person name="Klotz M."/>
            <person name="Stein L."/>
            <person name="O'Mullan G."/>
            <person name="Starkenburg S."/>
            <person name="Sayavedra L."/>
            <person name="Poret-Peterson A.T."/>
            <person name="Gentry M.E."/>
            <person name="Bruce D."/>
            <person name="Richardson P."/>
        </authorList>
    </citation>
    <scope>NUCLEOTIDE SEQUENCE [LARGE SCALE GENOMIC DNA]</scope>
    <source>
        <strain evidence="4">DSM 10229 / NCIMB 13809 / X14</strain>
    </source>
</reference>
<dbReference type="STRING" id="323097.Nham_3859"/>